<name>A0A0A9Y603_LYGHE</name>
<feature type="compositionally biased region" description="Pro residues" evidence="1">
    <location>
        <begin position="53"/>
        <end position="62"/>
    </location>
</feature>
<reference evidence="2" key="1">
    <citation type="journal article" date="2014" name="PLoS ONE">
        <title>Transcriptome-Based Identification of ABC Transporters in the Western Tarnished Plant Bug Lygus hesperus.</title>
        <authorList>
            <person name="Hull J.J."/>
            <person name="Chaney K."/>
            <person name="Geib S.M."/>
            <person name="Fabrick J.A."/>
            <person name="Brent C.S."/>
            <person name="Walsh D."/>
            <person name="Lavine L.C."/>
        </authorList>
    </citation>
    <scope>NUCLEOTIDE SEQUENCE</scope>
</reference>
<proteinExistence type="predicted"/>
<feature type="non-terminal residue" evidence="2">
    <location>
        <position position="109"/>
    </location>
</feature>
<evidence type="ECO:0000313" key="2">
    <source>
        <dbReference type="EMBL" id="JAG24970.1"/>
    </source>
</evidence>
<reference evidence="2" key="2">
    <citation type="submission" date="2014-07" db="EMBL/GenBank/DDBJ databases">
        <authorList>
            <person name="Hull J."/>
        </authorList>
    </citation>
    <scope>NUCLEOTIDE SEQUENCE</scope>
</reference>
<protein>
    <submittedName>
        <fullName evidence="2">PR domain zinc finger protein 10</fullName>
    </submittedName>
</protein>
<organism evidence="2">
    <name type="scientific">Lygus hesperus</name>
    <name type="common">Western plant bug</name>
    <dbReference type="NCBI Taxonomy" id="30085"/>
    <lineage>
        <taxon>Eukaryota</taxon>
        <taxon>Metazoa</taxon>
        <taxon>Ecdysozoa</taxon>
        <taxon>Arthropoda</taxon>
        <taxon>Hexapoda</taxon>
        <taxon>Insecta</taxon>
        <taxon>Pterygota</taxon>
        <taxon>Neoptera</taxon>
        <taxon>Paraneoptera</taxon>
        <taxon>Hemiptera</taxon>
        <taxon>Heteroptera</taxon>
        <taxon>Panheteroptera</taxon>
        <taxon>Cimicomorpha</taxon>
        <taxon>Miridae</taxon>
        <taxon>Mirini</taxon>
        <taxon>Lygus</taxon>
    </lineage>
</organism>
<dbReference type="EMBL" id="GBHO01018634">
    <property type="protein sequence ID" value="JAG24970.1"/>
    <property type="molecule type" value="Transcribed_RNA"/>
</dbReference>
<gene>
    <name evidence="2" type="primary">PRDM10_0</name>
    <name evidence="2" type="ORF">CM83_104471</name>
</gene>
<sequence length="109" mass="11931">NPSLKHPLWEPGVVQHSISHSLRAVLLDSGSSHRVHLTQLWKRVVHEQNATPPNLPRPPIPATPHDTEHSNLNHPTSSICPSYAPIQPSVDSPLSQIIHTKPSGPSLEP</sequence>
<evidence type="ECO:0000256" key="1">
    <source>
        <dbReference type="SAM" id="MobiDB-lite"/>
    </source>
</evidence>
<feature type="region of interest" description="Disordered" evidence="1">
    <location>
        <begin position="48"/>
        <end position="109"/>
    </location>
</feature>
<accession>A0A0A9Y603</accession>
<feature type="compositionally biased region" description="Polar residues" evidence="1">
    <location>
        <begin position="89"/>
        <end position="98"/>
    </location>
</feature>
<feature type="non-terminal residue" evidence="2">
    <location>
        <position position="1"/>
    </location>
</feature>
<dbReference type="AlphaFoldDB" id="A0A0A9Y603"/>